<evidence type="ECO:0000259" key="1">
    <source>
        <dbReference type="Pfam" id="PF00899"/>
    </source>
</evidence>
<dbReference type="InterPro" id="IPR000594">
    <property type="entry name" value="ThiF_NAD_FAD-bd"/>
</dbReference>
<gene>
    <name evidence="2" type="ORF">C1H66_01345</name>
</gene>
<proteinExistence type="predicted"/>
<accession>A0A2N7TU50</accession>
<evidence type="ECO:0000313" key="2">
    <source>
        <dbReference type="EMBL" id="PMR71710.1"/>
    </source>
</evidence>
<dbReference type="Gene3D" id="3.40.50.720">
    <property type="entry name" value="NAD(P)-binding Rossmann-like Domain"/>
    <property type="match status" value="1"/>
</dbReference>
<dbReference type="AlphaFoldDB" id="A0A2N7TU50"/>
<protein>
    <recommendedName>
        <fullName evidence="1">THIF-type NAD/FAD binding fold domain-containing protein</fullName>
    </recommendedName>
</protein>
<sequence>MEVQIAIERYLLRCGFTADLKSGSEGGRVFRGVLDRAGIDPIMVLIWIYDWSLSKYPVIYLKEGERYYNTVSAHINWDRSLCYIAPGEVVLNAFAPESAIELCLETASRLISRFDACDPTLLTDYRDEFNAYWSNDRSRIYAVDGLVKSHYHLHIDNVKERGVWLVSPNRKEHNHLYEYFSNGNECFTAFSGAFVITSEENWPKDIKLPLPENLKEFLEWVRINSPKSLLSLVRLLSLSIFWERAYPTVIFKTQNHSLAAIFKLDMEFIESKKLTVGSLHALGGFRLYVDGNPLVKLPMIRCNVEDASVDAVYARNGSPSFQGKNILVIGAGSIGGFLVESLAMVGAGLEEGCITIIDEDYLEIGNLTRHVLGVDDLNRYKSEALQEKIEREMPYTGINGIVGDAQQNLNFEYDMIIDATGQEAFSRWLNREHLSHLMKGGNTPILYAWLEGEGTAWRTLLVDSLDDHACWECLYIHGKDGDRALRFPHSNEPVNYRHVGCKTIVPYAATAAMQAAALACEAAVDWYQGQPSPRFRGGHRSGRVYEAFSNRDLEKQEGCLACSKT</sequence>
<name>A0A2N7TU50_9GAMM</name>
<dbReference type="InterPro" id="IPR035985">
    <property type="entry name" value="Ubiquitin-activating_enz"/>
</dbReference>
<organism evidence="2 3">
    <name type="scientific">Halomonas heilongjiangensis</name>
    <dbReference type="NCBI Taxonomy" id="1387883"/>
    <lineage>
        <taxon>Bacteria</taxon>
        <taxon>Pseudomonadati</taxon>
        <taxon>Pseudomonadota</taxon>
        <taxon>Gammaproteobacteria</taxon>
        <taxon>Oceanospirillales</taxon>
        <taxon>Halomonadaceae</taxon>
        <taxon>Halomonas</taxon>
    </lineage>
</organism>
<dbReference type="RefSeq" id="WP_102626128.1">
    <property type="nucleotide sequence ID" value="NZ_PDOH01000032.1"/>
</dbReference>
<comment type="caution">
    <text evidence="2">The sequence shown here is derived from an EMBL/GenBank/DDBJ whole genome shotgun (WGS) entry which is preliminary data.</text>
</comment>
<dbReference type="Proteomes" id="UP000235346">
    <property type="component" value="Unassembled WGS sequence"/>
</dbReference>
<evidence type="ECO:0000313" key="3">
    <source>
        <dbReference type="Proteomes" id="UP000235346"/>
    </source>
</evidence>
<feature type="domain" description="THIF-type NAD/FAD binding fold" evidence="1">
    <location>
        <begin position="325"/>
        <end position="531"/>
    </location>
</feature>
<dbReference type="SUPFAM" id="SSF69572">
    <property type="entry name" value="Activating enzymes of the ubiquitin-like proteins"/>
    <property type="match status" value="1"/>
</dbReference>
<dbReference type="GO" id="GO:0008641">
    <property type="term" value="F:ubiquitin-like modifier activating enzyme activity"/>
    <property type="evidence" value="ECO:0007669"/>
    <property type="project" value="InterPro"/>
</dbReference>
<dbReference type="OrthoDB" id="891532at2"/>
<dbReference type="EMBL" id="PNRE01000009">
    <property type="protein sequence ID" value="PMR71710.1"/>
    <property type="molecule type" value="Genomic_DNA"/>
</dbReference>
<keyword evidence="3" id="KW-1185">Reference proteome</keyword>
<dbReference type="Pfam" id="PF00899">
    <property type="entry name" value="ThiF"/>
    <property type="match status" value="1"/>
</dbReference>
<reference evidence="2 3" key="1">
    <citation type="submission" date="2018-01" db="EMBL/GenBank/DDBJ databases">
        <title>Halomonas endophytica sp. nov., isolated from storage liquid in the stems of Populus euphratica.</title>
        <authorList>
            <person name="Chen C."/>
        </authorList>
    </citation>
    <scope>NUCLEOTIDE SEQUENCE [LARGE SCALE GENOMIC DNA]</scope>
    <source>
        <strain evidence="2 3">DSM 26881</strain>
    </source>
</reference>